<keyword evidence="10 11" id="KW-0961">Cell wall biogenesis/degradation</keyword>
<evidence type="ECO:0000313" key="12">
    <source>
        <dbReference type="EMBL" id="MBU3844855.1"/>
    </source>
</evidence>
<comment type="pathway">
    <text evidence="10">Cell wall biogenesis; peptidoglycan biosynthesis.</text>
</comment>
<sequence>MPSSSPQPQSAQTAVVKKSRLLRSGMVTAGATFLSRILGMFRDIAIAQLLGAGLMADVFFFANRIPNFFRRLFAEGAFAQSFVPVLTKCSKEESSQALRELIAKSAGTLGTIVFAISLLGMLASPVVTAIFGWGWFEAYLNNEPDAAKFTQASYLLEITFPYLFFITLTALCSSVLNVHGSFAVPAITPCLLNVVMIATAYFVAPHFSDPNEILAIGMVVGGVVQLIFQLPFVWRLGLLVRPRWGWSHPGVKRIRTLMIPALFGVSASQLNLLVNTVLASFLATGSISYLYYSDRLLEFPIGIFAVAISTVILPALSRVDIKTQHEAYEKTLDWGVRLVLLLGIPSALGIIALREPILRVIFMRGAFTEENVILSSHSLLASVSGLCAIMLVRVLVQGFAAIQDTKTPVRCSIVAIVANIIFNLILVWPLDYVGLALSTALAAFVNAGQLLYLLYKRNIYRVSKKALFFIAKALLSGIVMAVAVRYCSPDFSQWAQMTTLISILYLAALICGGAVVFFVCCLLLGIRPRDIKM</sequence>
<keyword evidence="6 10" id="KW-1133">Transmembrane helix</keyword>
<evidence type="ECO:0000256" key="4">
    <source>
        <dbReference type="ARBA" id="ARBA00022960"/>
    </source>
</evidence>
<dbReference type="CDD" id="cd13123">
    <property type="entry name" value="MATE_MurJ_like"/>
    <property type="match status" value="1"/>
</dbReference>
<name>A0A948WYJ0_9GAMM</name>
<evidence type="ECO:0000256" key="9">
    <source>
        <dbReference type="ARBA" id="ARBA00061532"/>
    </source>
</evidence>
<feature type="transmembrane region" description="Helical" evidence="10">
    <location>
        <begin position="257"/>
        <end position="283"/>
    </location>
</feature>
<keyword evidence="3 10" id="KW-0812">Transmembrane</keyword>
<feature type="transmembrane region" description="Helical" evidence="10">
    <location>
        <begin position="154"/>
        <end position="178"/>
    </location>
</feature>
<evidence type="ECO:0000313" key="13">
    <source>
        <dbReference type="Proteomes" id="UP000733611"/>
    </source>
</evidence>
<evidence type="ECO:0000256" key="1">
    <source>
        <dbReference type="ARBA" id="ARBA00004651"/>
    </source>
</evidence>
<evidence type="ECO:0000256" key="10">
    <source>
        <dbReference type="HAMAP-Rule" id="MF_02078"/>
    </source>
</evidence>
<feature type="transmembrane region" description="Helical" evidence="10">
    <location>
        <begin position="432"/>
        <end position="454"/>
    </location>
</feature>
<comment type="caution">
    <text evidence="12">The sequence shown here is derived from an EMBL/GenBank/DDBJ whole genome shotgun (WGS) entry which is preliminary data.</text>
</comment>
<dbReference type="GO" id="GO:0015648">
    <property type="term" value="F:lipid-linked peptidoglycan transporter activity"/>
    <property type="evidence" value="ECO:0007669"/>
    <property type="project" value="UniProtKB-UniRule"/>
</dbReference>
<evidence type="ECO:0000256" key="3">
    <source>
        <dbReference type="ARBA" id="ARBA00022692"/>
    </source>
</evidence>
<comment type="function">
    <text evidence="8 10 11">Involved in peptidoglycan biosynthesis. Transports lipid-linked peptidoglycan precursors from the inner to the outer leaflet of the cytoplasmic membrane.</text>
</comment>
<dbReference type="NCBIfam" id="TIGR01695">
    <property type="entry name" value="murJ_mviN"/>
    <property type="match status" value="1"/>
</dbReference>
<evidence type="ECO:0000256" key="7">
    <source>
        <dbReference type="ARBA" id="ARBA00023136"/>
    </source>
</evidence>
<proteinExistence type="inferred from homology"/>
<reference evidence="12" key="2">
    <citation type="submission" date="2021-04" db="EMBL/GenBank/DDBJ databases">
        <authorList>
            <person name="Gilroy R."/>
        </authorList>
    </citation>
    <scope>NUCLEOTIDE SEQUENCE</scope>
    <source>
        <strain evidence="12">378</strain>
    </source>
</reference>
<evidence type="ECO:0000256" key="5">
    <source>
        <dbReference type="ARBA" id="ARBA00022984"/>
    </source>
</evidence>
<dbReference type="PRINTS" id="PR01806">
    <property type="entry name" value="VIRFACTRMVIN"/>
</dbReference>
<dbReference type="HAMAP" id="MF_02078">
    <property type="entry name" value="MurJ_MviN"/>
    <property type="match status" value="1"/>
</dbReference>
<feature type="transmembrane region" description="Helical" evidence="10">
    <location>
        <begin position="504"/>
        <end position="526"/>
    </location>
</feature>
<keyword evidence="10" id="KW-0997">Cell inner membrane</keyword>
<feature type="transmembrane region" description="Helical" evidence="10">
    <location>
        <begin position="109"/>
        <end position="134"/>
    </location>
</feature>
<feature type="transmembrane region" description="Helical" evidence="10">
    <location>
        <begin position="190"/>
        <end position="207"/>
    </location>
</feature>
<dbReference type="GO" id="GO:0009252">
    <property type="term" value="P:peptidoglycan biosynthetic process"/>
    <property type="evidence" value="ECO:0007669"/>
    <property type="project" value="UniProtKB-UniRule"/>
</dbReference>
<dbReference type="GO" id="GO:0071555">
    <property type="term" value="P:cell wall organization"/>
    <property type="evidence" value="ECO:0007669"/>
    <property type="project" value="UniProtKB-UniRule"/>
</dbReference>
<accession>A0A948WYJ0</accession>
<keyword evidence="10 11" id="KW-0813">Transport</keyword>
<gene>
    <name evidence="10 12" type="primary">murJ</name>
    <name evidence="12" type="ORF">H9847_08350</name>
</gene>
<dbReference type="Proteomes" id="UP000733611">
    <property type="component" value="Unassembled WGS sequence"/>
</dbReference>
<dbReference type="GO" id="GO:0034204">
    <property type="term" value="P:lipid translocation"/>
    <property type="evidence" value="ECO:0007669"/>
    <property type="project" value="TreeGrafter"/>
</dbReference>
<evidence type="ECO:0000256" key="2">
    <source>
        <dbReference type="ARBA" id="ARBA00022475"/>
    </source>
</evidence>
<evidence type="ECO:0000256" key="11">
    <source>
        <dbReference type="PIRNR" id="PIRNR002869"/>
    </source>
</evidence>
<feature type="transmembrane region" description="Helical" evidence="10">
    <location>
        <begin position="21"/>
        <end position="38"/>
    </location>
</feature>
<dbReference type="EMBL" id="JAHLFE010000170">
    <property type="protein sequence ID" value="MBU3844855.1"/>
    <property type="molecule type" value="Genomic_DNA"/>
</dbReference>
<reference evidence="12" key="1">
    <citation type="journal article" date="2021" name="PeerJ">
        <title>Extensive microbial diversity within the chicken gut microbiome revealed by metagenomics and culture.</title>
        <authorList>
            <person name="Gilroy R."/>
            <person name="Ravi A."/>
            <person name="Getino M."/>
            <person name="Pursley I."/>
            <person name="Horton D.L."/>
            <person name="Alikhan N.F."/>
            <person name="Baker D."/>
            <person name="Gharbi K."/>
            <person name="Hall N."/>
            <person name="Watson M."/>
            <person name="Adriaenssens E.M."/>
            <person name="Foster-Nyarko E."/>
            <person name="Jarju S."/>
            <person name="Secka A."/>
            <person name="Antonio M."/>
            <person name="Oren A."/>
            <person name="Chaudhuri R.R."/>
            <person name="La Ragione R."/>
            <person name="Hildebrand F."/>
            <person name="Pallen M.J."/>
        </authorList>
    </citation>
    <scope>NUCLEOTIDE SEQUENCE</scope>
    <source>
        <strain evidence="12">378</strain>
    </source>
</reference>
<dbReference type="Pfam" id="PF03023">
    <property type="entry name" value="MurJ"/>
    <property type="match status" value="1"/>
</dbReference>
<dbReference type="AlphaFoldDB" id="A0A948WYJ0"/>
<dbReference type="InterPro" id="IPR004268">
    <property type="entry name" value="MurJ"/>
</dbReference>
<keyword evidence="7 10" id="KW-0472">Membrane</keyword>
<feature type="transmembrane region" description="Helical" evidence="10">
    <location>
        <begin position="295"/>
        <end position="313"/>
    </location>
</feature>
<feature type="transmembrane region" description="Helical" evidence="10">
    <location>
        <begin position="466"/>
        <end position="484"/>
    </location>
</feature>
<evidence type="ECO:0000256" key="8">
    <source>
        <dbReference type="ARBA" id="ARBA00060041"/>
    </source>
</evidence>
<keyword evidence="5 10" id="KW-0573">Peptidoglycan synthesis</keyword>
<feature type="transmembrane region" description="Helical" evidence="10">
    <location>
        <begin position="373"/>
        <end position="396"/>
    </location>
</feature>
<dbReference type="PIRSF" id="PIRSF002869">
    <property type="entry name" value="MviN"/>
    <property type="match status" value="1"/>
</dbReference>
<keyword evidence="2 10" id="KW-1003">Cell membrane</keyword>
<comment type="subcellular location">
    <subcellularLocation>
        <location evidence="10">Cell inner membrane</location>
        <topology evidence="10">Multi-pass membrane protein</topology>
    </subcellularLocation>
    <subcellularLocation>
        <location evidence="1">Cell membrane</location>
        <topology evidence="1">Multi-pass membrane protein</topology>
    </subcellularLocation>
</comment>
<dbReference type="PANTHER" id="PTHR47019">
    <property type="entry name" value="LIPID II FLIPPASE MURJ"/>
    <property type="match status" value="1"/>
</dbReference>
<feature type="transmembrane region" description="Helical" evidence="10">
    <location>
        <begin position="213"/>
        <end position="236"/>
    </location>
</feature>
<evidence type="ECO:0000256" key="6">
    <source>
        <dbReference type="ARBA" id="ARBA00022989"/>
    </source>
</evidence>
<dbReference type="GO" id="GO:0005886">
    <property type="term" value="C:plasma membrane"/>
    <property type="evidence" value="ECO:0007669"/>
    <property type="project" value="UniProtKB-SubCell"/>
</dbReference>
<protein>
    <recommendedName>
        <fullName evidence="10">Probable lipid II flippase MurJ</fullName>
    </recommendedName>
</protein>
<comment type="similarity">
    <text evidence="9 10 11">Belongs to the MurJ/MviN family.</text>
</comment>
<feature type="transmembrane region" description="Helical" evidence="10">
    <location>
        <begin position="408"/>
        <end position="426"/>
    </location>
</feature>
<dbReference type="PANTHER" id="PTHR47019:SF1">
    <property type="entry name" value="LIPID II FLIPPASE MURJ"/>
    <property type="match status" value="1"/>
</dbReference>
<feature type="transmembrane region" description="Helical" evidence="10">
    <location>
        <begin position="334"/>
        <end position="353"/>
    </location>
</feature>
<dbReference type="GO" id="GO:0008360">
    <property type="term" value="P:regulation of cell shape"/>
    <property type="evidence" value="ECO:0007669"/>
    <property type="project" value="UniProtKB-UniRule"/>
</dbReference>
<dbReference type="InterPro" id="IPR051050">
    <property type="entry name" value="Lipid_II_flippase_MurJ/MviN"/>
</dbReference>
<keyword evidence="4 10" id="KW-0133">Cell shape</keyword>
<organism evidence="12 13">
    <name type="scientific">Candidatus Anaerobiospirillum pullicola</name>
    <dbReference type="NCBI Taxonomy" id="2838451"/>
    <lineage>
        <taxon>Bacteria</taxon>
        <taxon>Pseudomonadati</taxon>
        <taxon>Pseudomonadota</taxon>
        <taxon>Gammaproteobacteria</taxon>
        <taxon>Aeromonadales</taxon>
        <taxon>Succinivibrionaceae</taxon>
        <taxon>Anaerobiospirillum</taxon>
    </lineage>
</organism>
<feature type="transmembrane region" description="Helical" evidence="10">
    <location>
        <begin position="44"/>
        <end position="62"/>
    </location>
</feature>